<comment type="caution">
    <text evidence="3">The sequence shown here is derived from an EMBL/GenBank/DDBJ whole genome shotgun (WGS) entry which is preliminary data.</text>
</comment>
<feature type="transmembrane region" description="Helical" evidence="2">
    <location>
        <begin position="461"/>
        <end position="484"/>
    </location>
</feature>
<feature type="region of interest" description="Disordered" evidence="1">
    <location>
        <begin position="58"/>
        <end position="87"/>
    </location>
</feature>
<dbReference type="OrthoDB" id="272139at2759"/>
<dbReference type="STRING" id="106004.A0A1Y2F8V8"/>
<dbReference type="PANTHER" id="PTHR23071">
    <property type="entry name" value="PHOSPHATIDYLINOSITOL GLYCAN"/>
    <property type="match status" value="1"/>
</dbReference>
<dbReference type="GO" id="GO:0051377">
    <property type="term" value="F:mannose-ethanolamine phosphotransferase activity"/>
    <property type="evidence" value="ECO:0007669"/>
    <property type="project" value="TreeGrafter"/>
</dbReference>
<evidence type="ECO:0008006" key="5">
    <source>
        <dbReference type="Google" id="ProtNLM"/>
    </source>
</evidence>
<dbReference type="AlphaFoldDB" id="A0A1Y2F8V8"/>
<accession>A0A1Y2F8V8</accession>
<dbReference type="Gene3D" id="3.40.720.10">
    <property type="entry name" value="Alkaline Phosphatase, subunit A"/>
    <property type="match status" value="1"/>
</dbReference>
<feature type="transmembrane region" description="Helical" evidence="2">
    <location>
        <begin position="414"/>
        <end position="437"/>
    </location>
</feature>
<keyword evidence="2" id="KW-0812">Transmembrane</keyword>
<organism evidence="3 4">
    <name type="scientific">Leucosporidium creatinivorum</name>
    <dbReference type="NCBI Taxonomy" id="106004"/>
    <lineage>
        <taxon>Eukaryota</taxon>
        <taxon>Fungi</taxon>
        <taxon>Dikarya</taxon>
        <taxon>Basidiomycota</taxon>
        <taxon>Pucciniomycotina</taxon>
        <taxon>Microbotryomycetes</taxon>
        <taxon>Leucosporidiales</taxon>
        <taxon>Leucosporidium</taxon>
    </lineage>
</organism>
<keyword evidence="2" id="KW-0472">Membrane</keyword>
<evidence type="ECO:0000313" key="3">
    <source>
        <dbReference type="EMBL" id="ORY80303.1"/>
    </source>
</evidence>
<dbReference type="InterPro" id="IPR017850">
    <property type="entry name" value="Alkaline_phosphatase_core_sf"/>
</dbReference>
<feature type="transmembrane region" description="Helical" evidence="2">
    <location>
        <begin position="315"/>
        <end position="332"/>
    </location>
</feature>
<feature type="transmembrane region" description="Helical" evidence="2">
    <location>
        <begin position="382"/>
        <end position="402"/>
    </location>
</feature>
<feature type="transmembrane region" description="Helical" evidence="2">
    <location>
        <begin position="724"/>
        <end position="750"/>
    </location>
</feature>
<feature type="transmembrane region" description="Helical" evidence="2">
    <location>
        <begin position="222"/>
        <end position="242"/>
    </location>
</feature>
<reference evidence="3 4" key="1">
    <citation type="submission" date="2016-07" db="EMBL/GenBank/DDBJ databases">
        <title>Pervasive Adenine N6-methylation of Active Genes in Fungi.</title>
        <authorList>
            <consortium name="DOE Joint Genome Institute"/>
            <person name="Mondo S.J."/>
            <person name="Dannebaum R.O."/>
            <person name="Kuo R.C."/>
            <person name="Labutti K."/>
            <person name="Haridas S."/>
            <person name="Kuo A."/>
            <person name="Salamov A."/>
            <person name="Ahrendt S.R."/>
            <person name="Lipzen A."/>
            <person name="Sullivan W."/>
            <person name="Andreopoulos W.B."/>
            <person name="Clum A."/>
            <person name="Lindquist E."/>
            <person name="Daum C."/>
            <person name="Ramamoorthy G.K."/>
            <person name="Gryganskyi A."/>
            <person name="Culley D."/>
            <person name="Magnuson J.K."/>
            <person name="James T.Y."/>
            <person name="O'Malley M.A."/>
            <person name="Stajich J.E."/>
            <person name="Spatafora J.W."/>
            <person name="Visel A."/>
            <person name="Grigoriev I.V."/>
        </authorList>
    </citation>
    <scope>NUCLEOTIDE SEQUENCE [LARGE SCALE GENOMIC DNA]</scope>
    <source>
        <strain evidence="3 4">62-1032</strain>
    </source>
</reference>
<dbReference type="Proteomes" id="UP000193467">
    <property type="component" value="Unassembled WGS sequence"/>
</dbReference>
<proteinExistence type="predicted"/>
<protein>
    <recommendedName>
        <fullName evidence="5">GPI ethanolamine phosphate transferase 1</fullName>
    </recommendedName>
</protein>
<evidence type="ECO:0000256" key="1">
    <source>
        <dbReference type="SAM" id="MobiDB-lite"/>
    </source>
</evidence>
<dbReference type="InterPro" id="IPR039524">
    <property type="entry name" value="PIGO/GPI13"/>
</dbReference>
<name>A0A1Y2F8V8_9BASI</name>
<feature type="transmembrane region" description="Helical" evidence="2">
    <location>
        <begin position="645"/>
        <end position="671"/>
    </location>
</feature>
<sequence length="766" mass="82317">MHLDWPAKGLNQPARSVAQVDLVPTISLLLGLPVPFGNLGLPIPELFFHESSLPIAPIPEDSTKPKPKRGFFSRSPSTPQPRDHETLSPLSTLLQATLLTSSQLSHYLATYTAYPSGKDLLPSMPELHFILSIAKSAFRGAHAPGHTKEEMELRALEKFWLYERKARGKARGVWARFDPILMGGGLGLWAGSLVVALRLVVEARRGPRARFLVGRGVEGAVMAAWATLGVWLIGGFGFLGGLKPLGALFLIGLGAELAIIGAPSSSTSIVEAFGLPRPSLWSFSILGRRLAPFLPVLAHSAIFASNSFTVFENSVVLYLLTTLLLIILVRAFAAPEARLRKRLIGFTLVALGCVRLMAYSTICREEQAPHCHVTFHQPAGSLGALAVVGLALVAAWFIPTLLRRSLALSASDVALAPAYLGIAVRGLLLSAVSYWAIDWTIAGLGLDAQGVALATTLKTTFARIVLVGAPLTASVVWYYSPLCLRVQREQVKDARGNVIKTQIKFTGFANALGSSYLLFYATVFTLIFLVNSPPAQLVLTLQLVVVLALLEMFDSERDVQALHSLVSSQTSLDALLANDAAMTSSTPSAAATPTHTGPSFTQISILALLAHLTFFTTGHQSALTTIQWSTAFIGLPTLTYPLSPLLVILNTLGASHILIPLALPLFVFWNLSPTLKDQPALLLPRHLLRSGLSYMAYQSLVALSSAVFAAYFRRHLMVWKVFAPRFMLAGISVLATDVTIVLLAMAWGAIGVVGKAKATLGTKVAE</sequence>
<keyword evidence="4" id="KW-1185">Reference proteome</keyword>
<dbReference type="PANTHER" id="PTHR23071:SF1">
    <property type="entry name" value="GPI ETHANOLAMINE PHOSPHATE TRANSFERASE 3"/>
    <property type="match status" value="1"/>
</dbReference>
<feature type="transmembrane region" description="Helical" evidence="2">
    <location>
        <begin position="691"/>
        <end position="712"/>
    </location>
</feature>
<dbReference type="InParanoid" id="A0A1Y2F8V8"/>
<dbReference type="GO" id="GO:0005789">
    <property type="term" value="C:endoplasmic reticulum membrane"/>
    <property type="evidence" value="ECO:0007669"/>
    <property type="project" value="TreeGrafter"/>
</dbReference>
<evidence type="ECO:0000256" key="2">
    <source>
        <dbReference type="SAM" id="Phobius"/>
    </source>
</evidence>
<feature type="transmembrane region" description="Helical" evidence="2">
    <location>
        <begin position="344"/>
        <end position="362"/>
    </location>
</feature>
<gene>
    <name evidence="3" type="ORF">BCR35DRAFT_93441</name>
</gene>
<dbReference type="GO" id="GO:0006506">
    <property type="term" value="P:GPI anchor biosynthetic process"/>
    <property type="evidence" value="ECO:0007669"/>
    <property type="project" value="InterPro"/>
</dbReference>
<evidence type="ECO:0000313" key="4">
    <source>
        <dbReference type="Proteomes" id="UP000193467"/>
    </source>
</evidence>
<feature type="transmembrane region" description="Helical" evidence="2">
    <location>
        <begin position="180"/>
        <end position="201"/>
    </location>
</feature>
<dbReference type="EMBL" id="MCGR01000025">
    <property type="protein sequence ID" value="ORY80303.1"/>
    <property type="molecule type" value="Genomic_DNA"/>
</dbReference>
<feature type="transmembrane region" description="Helical" evidence="2">
    <location>
        <begin position="505"/>
        <end position="529"/>
    </location>
</feature>
<keyword evidence="2" id="KW-1133">Transmembrane helix</keyword>